<feature type="region of interest" description="Disordered" evidence="1">
    <location>
        <begin position="65"/>
        <end position="100"/>
    </location>
</feature>
<dbReference type="Proteomes" id="UP000283509">
    <property type="component" value="Unassembled WGS sequence"/>
</dbReference>
<protein>
    <recommendedName>
        <fullName evidence="2">LicD/FKTN/FKRP nucleotidyltransferase domain-containing protein</fullName>
    </recommendedName>
</protein>
<dbReference type="InterPro" id="IPR007074">
    <property type="entry name" value="LicD/FKTN/FKRP_NTP_transf"/>
</dbReference>
<keyword evidence="4" id="KW-1185">Reference proteome</keyword>
<reference evidence="3 4" key="1">
    <citation type="submission" date="2018-04" db="EMBL/GenBank/DDBJ databases">
        <authorList>
            <person name="Zhang X."/>
            <person name="Yuan J."/>
            <person name="Li F."/>
            <person name="Xiang J."/>
        </authorList>
    </citation>
    <scope>NUCLEOTIDE SEQUENCE [LARGE SCALE GENOMIC DNA]</scope>
    <source>
        <tissue evidence="3">Muscle</tissue>
    </source>
</reference>
<organism evidence="3 4">
    <name type="scientific">Penaeus vannamei</name>
    <name type="common">Whiteleg shrimp</name>
    <name type="synonym">Litopenaeus vannamei</name>
    <dbReference type="NCBI Taxonomy" id="6689"/>
    <lineage>
        <taxon>Eukaryota</taxon>
        <taxon>Metazoa</taxon>
        <taxon>Ecdysozoa</taxon>
        <taxon>Arthropoda</taxon>
        <taxon>Crustacea</taxon>
        <taxon>Multicrustacea</taxon>
        <taxon>Malacostraca</taxon>
        <taxon>Eumalacostraca</taxon>
        <taxon>Eucarida</taxon>
        <taxon>Decapoda</taxon>
        <taxon>Dendrobranchiata</taxon>
        <taxon>Penaeoidea</taxon>
        <taxon>Penaeidae</taxon>
        <taxon>Penaeus</taxon>
    </lineage>
</organism>
<dbReference type="EMBL" id="QCYY01002099">
    <property type="protein sequence ID" value="ROT72859.1"/>
    <property type="molecule type" value="Genomic_DNA"/>
</dbReference>
<evidence type="ECO:0000313" key="4">
    <source>
        <dbReference type="Proteomes" id="UP000283509"/>
    </source>
</evidence>
<evidence type="ECO:0000259" key="2">
    <source>
        <dbReference type="Pfam" id="PF04991"/>
    </source>
</evidence>
<comment type="caution">
    <text evidence="3">The sequence shown here is derived from an EMBL/GenBank/DDBJ whole genome shotgun (WGS) entry which is preliminary data.</text>
</comment>
<gene>
    <name evidence="3" type="ORF">C7M84_008736</name>
</gene>
<dbReference type="PANTHER" id="PTHR13627:SF34">
    <property type="entry name" value="RIBITOL-5-PHOSPHATE TRANSFERASE"/>
    <property type="match status" value="1"/>
</dbReference>
<dbReference type="InterPro" id="IPR052613">
    <property type="entry name" value="LicD_transferase"/>
</dbReference>
<name>A0A3R7M4Q9_PENVA</name>
<evidence type="ECO:0000313" key="3">
    <source>
        <dbReference type="EMBL" id="ROT72859.1"/>
    </source>
</evidence>
<accession>A0A3R7M4Q9</accession>
<dbReference type="GO" id="GO:0009100">
    <property type="term" value="P:glycoprotein metabolic process"/>
    <property type="evidence" value="ECO:0007669"/>
    <property type="project" value="UniProtKB-ARBA"/>
</dbReference>
<dbReference type="PANTHER" id="PTHR13627">
    <property type="entry name" value="FUKUTIN RELATED PROTEIN"/>
    <property type="match status" value="1"/>
</dbReference>
<feature type="compositionally biased region" description="Low complexity" evidence="1">
    <location>
        <begin position="7"/>
        <end position="34"/>
    </location>
</feature>
<dbReference type="Pfam" id="PF04991">
    <property type="entry name" value="LicD"/>
    <property type="match status" value="1"/>
</dbReference>
<proteinExistence type="predicted"/>
<sequence length="565" mass="62662">MLIEGKSAASSSSSPPRTSSASSNVAAASPEAPSCRPGPEALQKAYRRRLAKTLADLQRQISRLAGTGSLTRLRSPHSRPPGGGGRQVVPRAAGPRPGARPSRLLLERLVYLGRRYDHPYNQHGMETTNCTGVAPFRSVLTILLPARSWTPKALGFVVARIRALYDVPIVAIRAERPSEDQRDAGVRYLSAAANASDADLLNEAVKLVETPFVLLGESLAHFSNQSSLERLVRVLDDLDHVQAKYTMGYYHSKYECMYCDDLLTPFVTTTKLLRSLAFSAGLSGQALYRDWFAKVRGAGHLAVLCPDVMFFVGDHVNMTADDWLPVARRWALQKVTSFSGETFLFPCEDVGIKCTNIKAMTKWYLLPPCCLDIAMEDVRVLVDFAEREGLEYELQAGSVLGALKFGSYLPWDMDHDVYVECRHFKKWTQKFGAIVKGRNCTPKVKYKNVFLKIICPSFTMDIFCRDALSRKFLPKEYANTPTSILYGGRWTKVTANPGLFARNGIGLEVLKHVQHSSHILNAQKRRGTSAVPVGRPGTWLKCKNPNHHACLDSFPADGNLPFVFP</sequence>
<feature type="domain" description="LicD/FKTN/FKRP nucleotidyltransferase" evidence="2">
    <location>
        <begin position="386"/>
        <end position="435"/>
    </location>
</feature>
<dbReference type="AlphaFoldDB" id="A0A3R7M4Q9"/>
<reference evidence="3 4" key="2">
    <citation type="submission" date="2019-01" db="EMBL/GenBank/DDBJ databases">
        <title>The decoding of complex shrimp genome reveals the adaptation for benthos swimmer, frequently molting mechanism and breeding impact on genome.</title>
        <authorList>
            <person name="Sun Y."/>
            <person name="Gao Y."/>
            <person name="Yu Y."/>
        </authorList>
    </citation>
    <scope>NUCLEOTIDE SEQUENCE [LARGE SCALE GENOMIC DNA]</scope>
    <source>
        <tissue evidence="3">Muscle</tissue>
    </source>
</reference>
<feature type="compositionally biased region" description="Low complexity" evidence="1">
    <location>
        <begin position="87"/>
        <end position="100"/>
    </location>
</feature>
<feature type="region of interest" description="Disordered" evidence="1">
    <location>
        <begin position="1"/>
        <end position="40"/>
    </location>
</feature>
<dbReference type="OrthoDB" id="444255at2759"/>
<evidence type="ECO:0000256" key="1">
    <source>
        <dbReference type="SAM" id="MobiDB-lite"/>
    </source>
</evidence>